<dbReference type="PANTHER" id="PTHR45947">
    <property type="entry name" value="SULFOQUINOVOSYL TRANSFERASE SQD2"/>
    <property type="match status" value="1"/>
</dbReference>
<reference evidence="3 4" key="1">
    <citation type="journal article" date="2016" name="Nat. Commun.">
        <title>Thousands of microbial genomes shed light on interconnected biogeochemical processes in an aquifer system.</title>
        <authorList>
            <person name="Anantharaman K."/>
            <person name="Brown C.T."/>
            <person name="Hug L.A."/>
            <person name="Sharon I."/>
            <person name="Castelle C.J."/>
            <person name="Probst A.J."/>
            <person name="Thomas B.C."/>
            <person name="Singh A."/>
            <person name="Wilkins M.J."/>
            <person name="Karaoz U."/>
            <person name="Brodie E.L."/>
            <person name="Williams K.H."/>
            <person name="Hubbard S.S."/>
            <person name="Banfield J.F."/>
        </authorList>
    </citation>
    <scope>NUCLEOTIDE SEQUENCE [LARGE SCALE GENOMIC DNA]</scope>
</reference>
<dbReference type="InterPro" id="IPR028098">
    <property type="entry name" value="Glyco_trans_4-like_N"/>
</dbReference>
<dbReference type="Pfam" id="PF13439">
    <property type="entry name" value="Glyco_transf_4"/>
    <property type="match status" value="1"/>
</dbReference>
<feature type="domain" description="Glycosyl transferase family 1" evidence="1">
    <location>
        <begin position="238"/>
        <end position="380"/>
    </location>
</feature>
<accession>A0A1F5G4V2</accession>
<feature type="domain" description="Glycosyltransferase subfamily 4-like N-terminal" evidence="2">
    <location>
        <begin position="15"/>
        <end position="129"/>
    </location>
</feature>
<sequence>MKIAFVIEYFSPFAPGGAEWSTYYLAKDLAKKKNMEIFVLTPNYGVKKHEIMDRINVYRFPFYKKLKKNSPALTSFYYTNPIWFLWTAYQIFNFVKKNNIDILHVHGKFSIPSARLANLFLRKKILVTIRDYQVICNYGFCLFKKDKACGLPEYFFSDFRHYIKNYLSSKNPLLILLNLVFALNGRLTTLVLKKITQGIKVVVLSYAQKNIFLKNGFKNLEVIGNSIEFPQRPPSLSVKNRLVFAGRLTYGKGVGLLIEIMPQLFKSLPDFEFAFAGEGFLKEKLQKLYKLKKQLKILGQLDHKSLLNLYATSKLVVVPSVWPEPFGRVAIESLSQGTPVVVTNKGGLPEIIKDGKWGYVVRPTQNDLLFGIEKAIINSEILQKNIRGDFNVIKKRFGQDITNSYIRIYKDLVR</sequence>
<evidence type="ECO:0008006" key="5">
    <source>
        <dbReference type="Google" id="ProtNLM"/>
    </source>
</evidence>
<proteinExistence type="predicted"/>
<dbReference type="EMBL" id="MFAT01000012">
    <property type="protein sequence ID" value="OGD86896.1"/>
    <property type="molecule type" value="Genomic_DNA"/>
</dbReference>
<dbReference type="Gene3D" id="3.40.50.2000">
    <property type="entry name" value="Glycogen Phosphorylase B"/>
    <property type="match status" value="2"/>
</dbReference>
<dbReference type="SUPFAM" id="SSF53756">
    <property type="entry name" value="UDP-Glycosyltransferase/glycogen phosphorylase"/>
    <property type="match status" value="1"/>
</dbReference>
<dbReference type="Pfam" id="PF00534">
    <property type="entry name" value="Glycos_transf_1"/>
    <property type="match status" value="1"/>
</dbReference>
<protein>
    <recommendedName>
        <fullName evidence="5">Glycosyl transferase family 1 domain-containing protein</fullName>
    </recommendedName>
</protein>
<dbReference type="GO" id="GO:0016757">
    <property type="term" value="F:glycosyltransferase activity"/>
    <property type="evidence" value="ECO:0007669"/>
    <property type="project" value="InterPro"/>
</dbReference>
<dbReference type="Proteomes" id="UP000176317">
    <property type="component" value="Unassembled WGS sequence"/>
</dbReference>
<organism evidence="3 4">
    <name type="scientific">Candidatus Curtissbacteria bacterium RBG_13_35_7</name>
    <dbReference type="NCBI Taxonomy" id="1797705"/>
    <lineage>
        <taxon>Bacteria</taxon>
        <taxon>Candidatus Curtissiibacteriota</taxon>
    </lineage>
</organism>
<dbReference type="PANTHER" id="PTHR45947:SF3">
    <property type="entry name" value="SULFOQUINOVOSYL TRANSFERASE SQD2"/>
    <property type="match status" value="1"/>
</dbReference>
<evidence type="ECO:0000313" key="4">
    <source>
        <dbReference type="Proteomes" id="UP000176317"/>
    </source>
</evidence>
<dbReference type="InterPro" id="IPR001296">
    <property type="entry name" value="Glyco_trans_1"/>
</dbReference>
<name>A0A1F5G4V2_9BACT</name>
<dbReference type="AlphaFoldDB" id="A0A1F5G4V2"/>
<comment type="caution">
    <text evidence="3">The sequence shown here is derived from an EMBL/GenBank/DDBJ whole genome shotgun (WGS) entry which is preliminary data.</text>
</comment>
<evidence type="ECO:0000259" key="2">
    <source>
        <dbReference type="Pfam" id="PF13439"/>
    </source>
</evidence>
<dbReference type="InterPro" id="IPR050194">
    <property type="entry name" value="Glycosyltransferase_grp1"/>
</dbReference>
<evidence type="ECO:0000259" key="1">
    <source>
        <dbReference type="Pfam" id="PF00534"/>
    </source>
</evidence>
<gene>
    <name evidence="3" type="ORF">A2164_00980</name>
</gene>
<evidence type="ECO:0000313" key="3">
    <source>
        <dbReference type="EMBL" id="OGD86896.1"/>
    </source>
</evidence>